<dbReference type="PANTHER" id="PTHR12124:SF47">
    <property type="entry name" value="EXOSOME COMPONENT 10"/>
    <property type="match status" value="1"/>
</dbReference>
<dbReference type="SUPFAM" id="SSF47819">
    <property type="entry name" value="HRDC-like"/>
    <property type="match status" value="1"/>
</dbReference>
<evidence type="ECO:0000313" key="6">
    <source>
        <dbReference type="EMBL" id="KAI7844348.1"/>
    </source>
</evidence>
<dbReference type="PROSITE" id="PS50940">
    <property type="entry name" value="CHIT_BIND_II"/>
    <property type="match status" value="1"/>
</dbReference>
<evidence type="ECO:0000256" key="3">
    <source>
        <dbReference type="SAM" id="MobiDB-lite"/>
    </source>
</evidence>
<dbReference type="GO" id="GO:0071035">
    <property type="term" value="P:nuclear polyadenylation-dependent rRNA catabolic process"/>
    <property type="evidence" value="ECO:0007669"/>
    <property type="project" value="TreeGrafter"/>
</dbReference>
<feature type="compositionally biased region" description="Low complexity" evidence="3">
    <location>
        <begin position="1276"/>
        <end position="1291"/>
    </location>
</feature>
<feature type="compositionally biased region" description="Low complexity" evidence="3">
    <location>
        <begin position="793"/>
        <end position="804"/>
    </location>
</feature>
<dbReference type="GO" id="GO:0003727">
    <property type="term" value="F:single-stranded RNA binding"/>
    <property type="evidence" value="ECO:0007669"/>
    <property type="project" value="TreeGrafter"/>
</dbReference>
<feature type="domain" description="Chitin-binding type-2" evidence="5">
    <location>
        <begin position="255"/>
        <end position="315"/>
    </location>
</feature>
<dbReference type="Gene3D" id="2.170.140.10">
    <property type="entry name" value="Chitin binding domain"/>
    <property type="match status" value="1"/>
</dbReference>
<dbReference type="InterPro" id="IPR012337">
    <property type="entry name" value="RNaseH-like_sf"/>
</dbReference>
<evidence type="ECO:0000259" key="5">
    <source>
        <dbReference type="PROSITE" id="PS50940"/>
    </source>
</evidence>
<protein>
    <recommendedName>
        <fullName evidence="5">Chitin-binding type-2 domain-containing protein</fullName>
    </recommendedName>
</protein>
<dbReference type="Pfam" id="PF01607">
    <property type="entry name" value="CBM_14"/>
    <property type="match status" value="1"/>
</dbReference>
<dbReference type="GO" id="GO:0071038">
    <property type="term" value="P:TRAMP-dependent tRNA surveillance pathway"/>
    <property type="evidence" value="ECO:0007669"/>
    <property type="project" value="TreeGrafter"/>
</dbReference>
<dbReference type="Proteomes" id="UP001205105">
    <property type="component" value="Unassembled WGS sequence"/>
</dbReference>
<feature type="chain" id="PRO_5042292359" description="Chitin-binding type-2 domain-containing protein" evidence="4">
    <location>
        <begin position="23"/>
        <end position="1374"/>
    </location>
</feature>
<dbReference type="InterPro" id="IPR045092">
    <property type="entry name" value="Rrp6-like"/>
</dbReference>
<feature type="region of interest" description="Disordered" evidence="3">
    <location>
        <begin position="221"/>
        <end position="246"/>
    </location>
</feature>
<dbReference type="InterPro" id="IPR036397">
    <property type="entry name" value="RNaseH_sf"/>
</dbReference>
<comment type="subcellular location">
    <subcellularLocation>
        <location evidence="1">Nucleus</location>
    </subcellularLocation>
</comment>
<dbReference type="SUPFAM" id="SSF57625">
    <property type="entry name" value="Invertebrate chitin-binding proteins"/>
    <property type="match status" value="1"/>
</dbReference>
<dbReference type="GO" id="GO:0071039">
    <property type="term" value="P:nuclear polyadenylation-dependent CUT catabolic process"/>
    <property type="evidence" value="ECO:0007669"/>
    <property type="project" value="TreeGrafter"/>
</dbReference>
<gene>
    <name evidence="6" type="ORF">COHA_002146</name>
</gene>
<dbReference type="GO" id="GO:0071036">
    <property type="term" value="P:nuclear polyadenylation-dependent snoRNA catabolic process"/>
    <property type="evidence" value="ECO:0007669"/>
    <property type="project" value="TreeGrafter"/>
</dbReference>
<organism evidence="6 7">
    <name type="scientific">Chlorella ohadii</name>
    <dbReference type="NCBI Taxonomy" id="2649997"/>
    <lineage>
        <taxon>Eukaryota</taxon>
        <taxon>Viridiplantae</taxon>
        <taxon>Chlorophyta</taxon>
        <taxon>core chlorophytes</taxon>
        <taxon>Trebouxiophyceae</taxon>
        <taxon>Chlorellales</taxon>
        <taxon>Chlorellaceae</taxon>
        <taxon>Chlorella clade</taxon>
        <taxon>Chlorella</taxon>
    </lineage>
</organism>
<dbReference type="GO" id="GO:0000175">
    <property type="term" value="F:3'-5'-RNA exonuclease activity"/>
    <property type="evidence" value="ECO:0007669"/>
    <property type="project" value="InterPro"/>
</dbReference>
<dbReference type="EMBL" id="JADXDR010000032">
    <property type="protein sequence ID" value="KAI7844348.1"/>
    <property type="molecule type" value="Genomic_DNA"/>
</dbReference>
<dbReference type="InterPro" id="IPR002121">
    <property type="entry name" value="HRDC_dom"/>
</dbReference>
<evidence type="ECO:0000256" key="2">
    <source>
        <dbReference type="ARBA" id="ARBA00023242"/>
    </source>
</evidence>
<feature type="compositionally biased region" description="Low complexity" evidence="3">
    <location>
        <begin position="1164"/>
        <end position="1181"/>
    </location>
</feature>
<keyword evidence="2" id="KW-0539">Nucleus</keyword>
<dbReference type="GO" id="GO:0005576">
    <property type="term" value="C:extracellular region"/>
    <property type="evidence" value="ECO:0007669"/>
    <property type="project" value="InterPro"/>
</dbReference>
<dbReference type="Pfam" id="PF00570">
    <property type="entry name" value="HRDC"/>
    <property type="match status" value="1"/>
</dbReference>
<evidence type="ECO:0000313" key="7">
    <source>
        <dbReference type="Proteomes" id="UP001205105"/>
    </source>
</evidence>
<dbReference type="InterPro" id="IPR002562">
    <property type="entry name" value="3'-5'_exonuclease_dom"/>
</dbReference>
<feature type="compositionally biased region" description="Low complexity" evidence="3">
    <location>
        <begin position="819"/>
        <end position="858"/>
    </location>
</feature>
<dbReference type="InterPro" id="IPR004302">
    <property type="entry name" value="Cellulose/chitin-bd_N"/>
</dbReference>
<sequence>MKLPRPLAALLLGCLGASVGVAGHGMLSEPAARNVLANSDYCPHCLSAGGPAVVGGGATWPAGKHGICGDPAAGPLRHEVGGSLYTGAVAATWREGAVVNITVAITAFHKGRFGLRICRIQGTADAASEKAQLTEDCLNQNVLRQAAVPGAQSPGDPFYHLGQTGNAFTYRVAYQLPQGLTCDGQTAKCVLQWHYLTGNSCDPPGEPAQWSSPQLGECGAGASPPMPVIPDPNPSSPAPSGNSTVTDPCRSGDATCYCAWQSRDGMFADAEAGCTAYYQCTGLAAYYLKCPTGLLFNDQQLYCDWAANVTRACDWPANVPGCGAVAAKATVAGRRMQEVIEQLSKQPPQLQLPPRPEPPGPLGDGKSEYVWVARPSHLAAAAAELFEQDRIALDVEHHNVHSYGGVTCLLQLSTGAKDFLVDCLALKADMKLLDPVLSNPRVMKVVHGGGNDVLWLQRDFGLYLVNCFDTEKACQVLGFRQRSLGYLLQRYCGIKADKSLGRRADWRQRPLPPELVLYARGDVRHLLFIADCLGQELLAPPQHKAKHEEEQQLAAEAAAAEAPAIAAAAAAAAGVEPASPRAGASRAAASELAAAGSAAGSSLAEPGGGGAEQQGGQQASSSRQPKGGELVQLVEPPAGPPPSIVQPSPEAQLALEAAMAVPHSRLERTVFRSQALTLTLHQPTSPAAAVAAAAAGLMRCHVAAVLERHARLTPAQVHHLETVADCVHVLASWRDEAARQADEGLQCVMPDAELLRLAEAAASSVAPEDSNLRGRAQRISERQLLELLPSAATESPAAASDLAPPATPEAGAVGLGPEAAQGQAGAASDAAAGSGESTSGAGAAAAGNHGSAAGGSTANGTAGSCGCWPAMLQRDAAAVAAALSEAAAGQRPWVCREVQELLQVAAGGGAGALAKQGSGGGSNKLARRLDPAAFRQRQASKFAAKGMVGGRLWLVYENCQMFSKDGELLCHTDRRKLEWYLRKGLAEKVSDSPLSVRLTFQHQTGDQQAGTSVKKSNQCVACGELGHYLRYRVVPSCYRRAMPVRLKSHRSHDIVLLCVSCHELAHAAAEKLKRQLSEEMGVPLLAPLPTNGAQQPGGAAAAEGPAAADASAGDLHPYNVRKSALAYQRYGQQMPEKKRRRIEAQIRQFLALQAGMALPPPAEPAQQQSREQAAAAGEEAAAGGGEGELTDVELYGGLLAGLGKKTRKRQLKRWVKQGKPLPPELAAEAAGAAAAAAAGGGNGGGSGAAEGADEEGGSDGEEEGAEEEGEEQLQLAPGSAANGSGAAAAAGSGSGNGVGPADLRNTGHLWHGNEVVRRLEAQGGEEALLDLCRRFRECFMSALQPQHLPPGWSTQHFGRRSFGEHSIYSKPGAN</sequence>
<reference evidence="6" key="1">
    <citation type="submission" date="2020-11" db="EMBL/GenBank/DDBJ databases">
        <title>Chlorella ohadii genome sequencing and assembly.</title>
        <authorList>
            <person name="Murik O."/>
            <person name="Treves H."/>
            <person name="Kedem I."/>
            <person name="Shotland Y."/>
            <person name="Kaplan A."/>
        </authorList>
    </citation>
    <scope>NUCLEOTIDE SEQUENCE</scope>
    <source>
        <strain evidence="6">1</strain>
    </source>
</reference>
<dbReference type="InterPro" id="IPR044876">
    <property type="entry name" value="HRDC_dom_sf"/>
</dbReference>
<dbReference type="SMART" id="SM00494">
    <property type="entry name" value="ChtBD2"/>
    <property type="match status" value="1"/>
</dbReference>
<dbReference type="InterPro" id="IPR010997">
    <property type="entry name" value="HRDC-like_sf"/>
</dbReference>
<feature type="region of interest" description="Disordered" evidence="3">
    <location>
        <begin position="1086"/>
        <end position="1113"/>
    </location>
</feature>
<dbReference type="GO" id="GO:0008061">
    <property type="term" value="F:chitin binding"/>
    <property type="evidence" value="ECO:0007669"/>
    <property type="project" value="InterPro"/>
</dbReference>
<dbReference type="GO" id="GO:0071051">
    <property type="term" value="P:poly(A)-dependent snoRNA 3'-end processing"/>
    <property type="evidence" value="ECO:0007669"/>
    <property type="project" value="TreeGrafter"/>
</dbReference>
<dbReference type="GO" id="GO:0005730">
    <property type="term" value="C:nucleolus"/>
    <property type="evidence" value="ECO:0007669"/>
    <property type="project" value="TreeGrafter"/>
</dbReference>
<dbReference type="GO" id="GO:0000467">
    <property type="term" value="P:exonucleolytic trimming to generate mature 3'-end of 5.8S rRNA from tricistronic rRNA transcript (SSU-rRNA, 5.8S rRNA, LSU-rRNA)"/>
    <property type="evidence" value="ECO:0007669"/>
    <property type="project" value="InterPro"/>
</dbReference>
<feature type="compositionally biased region" description="Pro residues" evidence="3">
    <location>
        <begin position="224"/>
        <end position="237"/>
    </location>
</feature>
<feature type="region of interest" description="Disordered" evidence="3">
    <location>
        <begin position="1159"/>
        <end position="1185"/>
    </location>
</feature>
<dbReference type="PANTHER" id="PTHR12124">
    <property type="entry name" value="POLYMYOSITIS/SCLERODERMA AUTOANTIGEN-RELATED"/>
    <property type="match status" value="1"/>
</dbReference>
<feature type="region of interest" description="Disordered" evidence="3">
    <location>
        <begin position="793"/>
        <end position="858"/>
    </location>
</feature>
<accession>A0AAD5DXS7</accession>
<dbReference type="GO" id="GO:0071037">
    <property type="term" value="P:nuclear polyadenylation-dependent snRNA catabolic process"/>
    <property type="evidence" value="ECO:0007669"/>
    <property type="project" value="TreeGrafter"/>
</dbReference>
<dbReference type="Pfam" id="PF01612">
    <property type="entry name" value="DNA_pol_A_exo1"/>
    <property type="match status" value="1"/>
</dbReference>
<keyword evidence="4" id="KW-0732">Signal</keyword>
<feature type="region of interest" description="Disordered" evidence="3">
    <location>
        <begin position="599"/>
        <end position="647"/>
    </location>
</feature>
<feature type="region of interest" description="Disordered" evidence="3">
    <location>
        <begin position="1236"/>
        <end position="1305"/>
    </location>
</feature>
<dbReference type="Gene3D" id="1.10.150.80">
    <property type="entry name" value="HRDC domain"/>
    <property type="match status" value="1"/>
</dbReference>
<feature type="compositionally biased region" description="Gly residues" evidence="3">
    <location>
        <begin position="1238"/>
        <end position="1248"/>
    </location>
</feature>
<feature type="signal peptide" evidence="4">
    <location>
        <begin position="1"/>
        <end position="22"/>
    </location>
</feature>
<dbReference type="GO" id="GO:0071040">
    <property type="term" value="P:nuclear polyadenylation-dependent antisense transcript catabolic process"/>
    <property type="evidence" value="ECO:0007669"/>
    <property type="project" value="TreeGrafter"/>
</dbReference>
<feature type="compositionally biased region" description="Low complexity" evidence="3">
    <location>
        <begin position="614"/>
        <end position="625"/>
    </location>
</feature>
<dbReference type="SMART" id="SM00474">
    <property type="entry name" value="35EXOc"/>
    <property type="match status" value="1"/>
</dbReference>
<feature type="compositionally biased region" description="Acidic residues" evidence="3">
    <location>
        <begin position="1251"/>
        <end position="1271"/>
    </location>
</feature>
<dbReference type="InterPro" id="IPR002557">
    <property type="entry name" value="Chitin-bd_dom"/>
</dbReference>
<dbReference type="GO" id="GO:0000166">
    <property type="term" value="F:nucleotide binding"/>
    <property type="evidence" value="ECO:0007669"/>
    <property type="project" value="InterPro"/>
</dbReference>
<comment type="caution">
    <text evidence="6">The sequence shown here is derived from an EMBL/GenBank/DDBJ whole genome shotgun (WGS) entry which is preliminary data.</text>
</comment>
<dbReference type="Pfam" id="PF03067">
    <property type="entry name" value="LPMO_10"/>
    <property type="match status" value="1"/>
</dbReference>
<dbReference type="GO" id="GO:0000176">
    <property type="term" value="C:nuclear exosome (RNase complex)"/>
    <property type="evidence" value="ECO:0007669"/>
    <property type="project" value="TreeGrafter"/>
</dbReference>
<dbReference type="GO" id="GO:0071044">
    <property type="term" value="P:histone mRNA catabolic process"/>
    <property type="evidence" value="ECO:0007669"/>
    <property type="project" value="TreeGrafter"/>
</dbReference>
<feature type="compositionally biased region" description="Low complexity" evidence="3">
    <location>
        <begin position="1092"/>
        <end position="1113"/>
    </location>
</feature>
<keyword evidence="7" id="KW-1185">Reference proteome</keyword>
<dbReference type="SUPFAM" id="SSF53098">
    <property type="entry name" value="Ribonuclease H-like"/>
    <property type="match status" value="1"/>
</dbReference>
<feature type="region of interest" description="Disordered" evidence="3">
    <location>
        <begin position="343"/>
        <end position="366"/>
    </location>
</feature>
<dbReference type="InterPro" id="IPR036508">
    <property type="entry name" value="Chitin-bd_dom_sf"/>
</dbReference>
<name>A0AAD5DXS7_9CHLO</name>
<evidence type="ECO:0000256" key="1">
    <source>
        <dbReference type="ARBA" id="ARBA00004123"/>
    </source>
</evidence>
<feature type="compositionally biased region" description="Pro residues" evidence="3">
    <location>
        <begin position="350"/>
        <end position="361"/>
    </location>
</feature>
<evidence type="ECO:0000256" key="4">
    <source>
        <dbReference type="SAM" id="SignalP"/>
    </source>
</evidence>
<proteinExistence type="predicted"/>
<dbReference type="Gene3D" id="3.30.420.10">
    <property type="entry name" value="Ribonuclease H-like superfamily/Ribonuclease H"/>
    <property type="match status" value="1"/>
</dbReference>